<dbReference type="EC" id="1.-.-.-" evidence="7"/>
<evidence type="ECO:0000256" key="6">
    <source>
        <dbReference type="ARBA" id="ARBA00023033"/>
    </source>
</evidence>
<name>A0A068VFL4_COFCA</name>
<dbReference type="GO" id="GO:0050660">
    <property type="term" value="F:flavin adenine dinucleotide binding"/>
    <property type="evidence" value="ECO:0007669"/>
    <property type="project" value="InterPro"/>
</dbReference>
<dbReference type="SUPFAM" id="SSF51905">
    <property type="entry name" value="FAD/NAD(P)-binding domain"/>
    <property type="match status" value="4"/>
</dbReference>
<dbReference type="Gramene" id="CDP19511">
    <property type="protein sequence ID" value="CDP19511"/>
    <property type="gene ID" value="GSCOC_T00002339001"/>
</dbReference>
<evidence type="ECO:0000256" key="7">
    <source>
        <dbReference type="RuleBase" id="RU361177"/>
    </source>
</evidence>
<reference evidence="10" key="1">
    <citation type="journal article" date="2014" name="Science">
        <title>The coffee genome provides insight into the convergent evolution of caffeine biosynthesis.</title>
        <authorList>
            <person name="Denoeud F."/>
            <person name="Carretero-Paulet L."/>
            <person name="Dereeper A."/>
            <person name="Droc G."/>
            <person name="Guyot R."/>
            <person name="Pietrella M."/>
            <person name="Zheng C."/>
            <person name="Alberti A."/>
            <person name="Anthony F."/>
            <person name="Aprea G."/>
            <person name="Aury J.M."/>
            <person name="Bento P."/>
            <person name="Bernard M."/>
            <person name="Bocs S."/>
            <person name="Campa C."/>
            <person name="Cenci A."/>
            <person name="Combes M.C."/>
            <person name="Crouzillat D."/>
            <person name="Da Silva C."/>
            <person name="Daddiego L."/>
            <person name="De Bellis F."/>
            <person name="Dussert S."/>
            <person name="Garsmeur O."/>
            <person name="Gayraud T."/>
            <person name="Guignon V."/>
            <person name="Jahn K."/>
            <person name="Jamilloux V."/>
            <person name="Joet T."/>
            <person name="Labadie K."/>
            <person name="Lan T."/>
            <person name="Leclercq J."/>
            <person name="Lepelley M."/>
            <person name="Leroy T."/>
            <person name="Li L.T."/>
            <person name="Librado P."/>
            <person name="Lopez L."/>
            <person name="Munoz A."/>
            <person name="Noel B."/>
            <person name="Pallavicini A."/>
            <person name="Perrotta G."/>
            <person name="Poncet V."/>
            <person name="Pot D."/>
            <person name="Priyono X."/>
            <person name="Rigoreau M."/>
            <person name="Rouard M."/>
            <person name="Rozas J."/>
            <person name="Tranchant-Dubreuil C."/>
            <person name="VanBuren R."/>
            <person name="Zhang Q."/>
            <person name="Andrade A.C."/>
            <person name="Argout X."/>
            <person name="Bertrand B."/>
            <person name="de Kochko A."/>
            <person name="Graziosi G."/>
            <person name="Henry R.J."/>
            <person name="Jayarama X."/>
            <person name="Ming R."/>
            <person name="Nagai C."/>
            <person name="Rounsley S."/>
            <person name="Sankoff D."/>
            <person name="Giuliano G."/>
            <person name="Albert V.A."/>
            <person name="Wincker P."/>
            <person name="Lashermes P."/>
        </authorList>
    </citation>
    <scope>NUCLEOTIDE SEQUENCE [LARGE SCALE GENOMIC DNA]</scope>
    <source>
        <strain evidence="10">cv. DH200-94</strain>
    </source>
</reference>
<evidence type="ECO:0000256" key="5">
    <source>
        <dbReference type="ARBA" id="ARBA00023002"/>
    </source>
</evidence>
<evidence type="ECO:0000256" key="4">
    <source>
        <dbReference type="ARBA" id="ARBA00022857"/>
    </source>
</evidence>
<comment type="similarity">
    <text evidence="1 7">Belongs to the FMO family.</text>
</comment>
<dbReference type="AlphaFoldDB" id="A0A068VFL4"/>
<dbReference type="Gene3D" id="3.50.50.60">
    <property type="entry name" value="FAD/NAD(P)-binding domain"/>
    <property type="match status" value="4"/>
</dbReference>
<dbReference type="InParanoid" id="A0A068VFL4"/>
<keyword evidence="4" id="KW-0521">NADP</keyword>
<gene>
    <name evidence="9" type="ORF">GSCOC_T00002339001</name>
</gene>
<dbReference type="InterPro" id="IPR050346">
    <property type="entry name" value="FMO-like"/>
</dbReference>
<dbReference type="InterPro" id="IPR020946">
    <property type="entry name" value="Flavin_mOase-like"/>
</dbReference>
<dbReference type="OrthoDB" id="66881at2759"/>
<keyword evidence="2 7" id="KW-0285">Flavoprotein</keyword>
<keyword evidence="10" id="KW-1185">Reference proteome</keyword>
<dbReference type="PRINTS" id="PR00370">
    <property type="entry name" value="FMOXYGENASE"/>
</dbReference>
<dbReference type="InterPro" id="IPR036188">
    <property type="entry name" value="FAD/NAD-bd_sf"/>
</dbReference>
<evidence type="ECO:0000313" key="10">
    <source>
        <dbReference type="Proteomes" id="UP000295252"/>
    </source>
</evidence>
<evidence type="ECO:0000313" key="9">
    <source>
        <dbReference type="EMBL" id="CDP19511.1"/>
    </source>
</evidence>
<keyword evidence="5 7" id="KW-0560">Oxidoreductase</keyword>
<feature type="compositionally biased region" description="Basic and acidic residues" evidence="8">
    <location>
        <begin position="488"/>
        <end position="500"/>
    </location>
</feature>
<dbReference type="GO" id="GO:0004499">
    <property type="term" value="F:N,N-dimethylaniline monooxygenase activity"/>
    <property type="evidence" value="ECO:0007669"/>
    <property type="project" value="InterPro"/>
</dbReference>
<dbReference type="GO" id="GO:0050661">
    <property type="term" value="F:NADP binding"/>
    <property type="evidence" value="ECO:0007669"/>
    <property type="project" value="InterPro"/>
</dbReference>
<dbReference type="OMA" id="CYEREEQ"/>
<dbReference type="PANTHER" id="PTHR23023">
    <property type="entry name" value="DIMETHYLANILINE MONOOXYGENASE"/>
    <property type="match status" value="1"/>
</dbReference>
<accession>A0A068VFL4</accession>
<evidence type="ECO:0000256" key="2">
    <source>
        <dbReference type="ARBA" id="ARBA00022630"/>
    </source>
</evidence>
<protein>
    <recommendedName>
        <fullName evidence="7">Flavin-containing monooxygenase</fullName>
        <ecNumber evidence="7">1.-.-.-</ecNumber>
    </recommendedName>
</protein>
<dbReference type="Pfam" id="PF00743">
    <property type="entry name" value="FMO-like"/>
    <property type="match status" value="4"/>
</dbReference>
<dbReference type="InterPro" id="IPR000960">
    <property type="entry name" value="Flavin_mOase"/>
</dbReference>
<keyword evidence="3 7" id="KW-0274">FAD</keyword>
<dbReference type="Proteomes" id="UP000295252">
    <property type="component" value="Chromosome IV"/>
</dbReference>
<feature type="region of interest" description="Disordered" evidence="8">
    <location>
        <begin position="472"/>
        <end position="500"/>
    </location>
</feature>
<proteinExistence type="inferred from homology"/>
<organism evidence="9 10">
    <name type="scientific">Coffea canephora</name>
    <name type="common">Robusta coffee</name>
    <dbReference type="NCBI Taxonomy" id="49390"/>
    <lineage>
        <taxon>Eukaryota</taxon>
        <taxon>Viridiplantae</taxon>
        <taxon>Streptophyta</taxon>
        <taxon>Embryophyta</taxon>
        <taxon>Tracheophyta</taxon>
        <taxon>Spermatophyta</taxon>
        <taxon>Magnoliopsida</taxon>
        <taxon>eudicotyledons</taxon>
        <taxon>Gunneridae</taxon>
        <taxon>Pentapetalae</taxon>
        <taxon>asterids</taxon>
        <taxon>lamiids</taxon>
        <taxon>Gentianales</taxon>
        <taxon>Rubiaceae</taxon>
        <taxon>Ixoroideae</taxon>
        <taxon>Gardenieae complex</taxon>
        <taxon>Bertiereae - Coffeeae clade</taxon>
        <taxon>Coffeeae</taxon>
        <taxon>Coffea</taxon>
    </lineage>
</organism>
<dbReference type="STRING" id="49390.A0A068VFL4"/>
<evidence type="ECO:0000256" key="3">
    <source>
        <dbReference type="ARBA" id="ARBA00022827"/>
    </source>
</evidence>
<sequence>MARSLKVAVVGAGASGLVTARELQREGQQVVVYEKSNQIGGTWVYSPQVESDPLSLDPKREIVHSSLYYSLETNLPRRLMGFSDYPFTIRKNGELRTFPGHQEVLQFLNNFVQDFGLLDFIRFNTEVVRVEQQNDQWVVESRRSTCDELSSSEEIFEAVVVCNGHYTIPKVADLPGIKSWPGKQIHSHNYRVPEPFRDQVVIVIGAGPSAMDIGQEITKVAKEVHLCSRSPEIKVSKLEMFNNLWQHSKIEYCYENGLVAFQDGTSVAADIILHCNGYKYDFYFLRTNGTVTIDDNRVGPLYKHVFPPELAPGLSFVGLPYRAVIFFMIEVQAKWVASVLSGKVILPPKEEMLHDVEQHYRLMEENRIPKHHTHRLPLDPFEYLNWVAAQVGFPVDTELLEIYHKFFEFISGASWIKFREQDNRSIWALTSFFDKPTLSFALCPCAWQQNSEFTSSVLIWLHNCILYHGTTSEGGSDRSRGCRPNHGPRTEIRRPSSDKPPKTAYEILGLPLHYFGLVEFIRLNTEVVRVEQGNDDQWVVESRSNGGLISEEPFEAVVVCNGHNTQPRVAELPGINNWKGKQIHCHNYRVPEPFRDQVFIHSVVVIIGGAASANDISLEIVEVAKEVHLSSRSQEIEVKKWDMYDNLWQHSKVTNCYENGEIAFEDGALVTADIILHCTGYKYNLPFLKTNGVITIDDDNRVGPLYKHVFPPQLAPRLSFVGIPRVAINFVMIDLQAKWVASVLSGKVSLPSEEDMSADLEQCYRLLEEKGIPKHHTHSLDLNMHEYLDWVAAQVGLPPVDKRQKEIFYKIREILPTSWIGFREMLLKQLPSISRIS</sequence>
<keyword evidence="6 7" id="KW-0503">Monooxygenase</keyword>
<dbReference type="FunFam" id="3.50.50.60:FF:000099">
    <property type="entry name" value="Flavin-containing monooxygenase"/>
    <property type="match status" value="1"/>
</dbReference>
<comment type="cofactor">
    <cofactor evidence="7">
        <name>FAD</name>
        <dbReference type="ChEBI" id="CHEBI:57692"/>
    </cofactor>
</comment>
<evidence type="ECO:0000256" key="1">
    <source>
        <dbReference type="ARBA" id="ARBA00009183"/>
    </source>
</evidence>
<dbReference type="EMBL" id="HG739608">
    <property type="protein sequence ID" value="CDP19511.1"/>
    <property type="molecule type" value="Genomic_DNA"/>
</dbReference>
<evidence type="ECO:0000256" key="8">
    <source>
        <dbReference type="SAM" id="MobiDB-lite"/>
    </source>
</evidence>
<dbReference type="PhylomeDB" id="A0A068VFL4"/>